<evidence type="ECO:0000313" key="2">
    <source>
        <dbReference type="EMBL" id="MFD2521380.1"/>
    </source>
</evidence>
<protein>
    <submittedName>
        <fullName evidence="2">Uncharacterized protein</fullName>
    </submittedName>
</protein>
<dbReference type="RefSeq" id="WP_340236971.1">
    <property type="nucleotide sequence ID" value="NZ_JBBEWC010000007.1"/>
</dbReference>
<evidence type="ECO:0000256" key="1">
    <source>
        <dbReference type="SAM" id="Coils"/>
    </source>
</evidence>
<proteinExistence type="predicted"/>
<keyword evidence="3" id="KW-1185">Reference proteome</keyword>
<name>A0ABW5J902_9BACT</name>
<keyword evidence="1" id="KW-0175">Coiled coil</keyword>
<reference evidence="3" key="1">
    <citation type="journal article" date="2019" name="Int. J. Syst. Evol. Microbiol.">
        <title>The Global Catalogue of Microorganisms (GCM) 10K type strain sequencing project: providing services to taxonomists for standard genome sequencing and annotation.</title>
        <authorList>
            <consortium name="The Broad Institute Genomics Platform"/>
            <consortium name="The Broad Institute Genome Sequencing Center for Infectious Disease"/>
            <person name="Wu L."/>
            <person name="Ma J."/>
        </authorList>
    </citation>
    <scope>NUCLEOTIDE SEQUENCE [LARGE SCALE GENOMIC DNA]</scope>
    <source>
        <strain evidence="3">KCTC 52344</strain>
    </source>
</reference>
<evidence type="ECO:0000313" key="3">
    <source>
        <dbReference type="Proteomes" id="UP001597510"/>
    </source>
</evidence>
<dbReference type="EMBL" id="JBHULC010000009">
    <property type="protein sequence ID" value="MFD2521380.1"/>
    <property type="molecule type" value="Genomic_DNA"/>
</dbReference>
<organism evidence="2 3">
    <name type="scientific">Emticicia soli</name>
    <dbReference type="NCBI Taxonomy" id="2027878"/>
    <lineage>
        <taxon>Bacteria</taxon>
        <taxon>Pseudomonadati</taxon>
        <taxon>Bacteroidota</taxon>
        <taxon>Cytophagia</taxon>
        <taxon>Cytophagales</taxon>
        <taxon>Leadbetterellaceae</taxon>
        <taxon>Emticicia</taxon>
    </lineage>
</organism>
<comment type="caution">
    <text evidence="2">The sequence shown here is derived from an EMBL/GenBank/DDBJ whole genome shotgun (WGS) entry which is preliminary data.</text>
</comment>
<sequence length="112" mass="12614">MKELLSSWQSKLISLICLLVIVFAVVSTLRQCSQSTQTIGSGIANVSPIAIKQNTEIVALNQRIETLENKIDSLTYQLHKIDSVRNENFANTPNKSIRSSYSDIAKRYTKQR</sequence>
<dbReference type="Proteomes" id="UP001597510">
    <property type="component" value="Unassembled WGS sequence"/>
</dbReference>
<accession>A0ABW5J902</accession>
<gene>
    <name evidence="2" type="ORF">ACFSR2_10820</name>
</gene>
<feature type="coiled-coil region" evidence="1">
    <location>
        <begin position="50"/>
        <end position="77"/>
    </location>
</feature>